<dbReference type="EMBL" id="SJON01000004">
    <property type="protein sequence ID" value="TCB87887.1"/>
    <property type="molecule type" value="Genomic_DNA"/>
</dbReference>
<dbReference type="RefSeq" id="WP_131636599.1">
    <property type="nucleotide sequence ID" value="NZ_SJON01000004.1"/>
</dbReference>
<proteinExistence type="predicted"/>
<dbReference type="AlphaFoldDB" id="A0AAE8QY39"/>
<dbReference type="GeneID" id="92384515"/>
<accession>A0AAE8QY39</accession>
<dbReference type="Pfam" id="PF11726">
    <property type="entry name" value="YagK_YfjJ_C"/>
    <property type="match status" value="1"/>
</dbReference>
<dbReference type="Proteomes" id="UP000291623">
    <property type="component" value="Unassembled WGS sequence"/>
</dbReference>
<protein>
    <submittedName>
        <fullName evidence="2">Inovirus Gp2 family protein</fullName>
    </submittedName>
</protein>
<organism evidence="2 3">
    <name type="scientific">Enterobacter quasihormaechei</name>
    <dbReference type="NCBI Taxonomy" id="2529382"/>
    <lineage>
        <taxon>Bacteria</taxon>
        <taxon>Pseudomonadati</taxon>
        <taxon>Pseudomonadota</taxon>
        <taxon>Gammaproteobacteria</taxon>
        <taxon>Enterobacterales</taxon>
        <taxon>Enterobacteriaceae</taxon>
        <taxon>Enterobacter</taxon>
    </lineage>
</organism>
<reference evidence="2 3" key="1">
    <citation type="submission" date="2019-02" db="EMBL/GenBank/DDBJ databases">
        <title>The draft genome of Enterobacter spp. strains.</title>
        <authorList>
            <person name="Wang C."/>
            <person name="Feng Y."/>
            <person name="Zong Z."/>
        </authorList>
    </citation>
    <scope>NUCLEOTIDE SEQUENCE [LARGE SCALE GENOMIC DNA]</scope>
    <source>
        <strain evidence="2 3">WCHEQ120003</strain>
    </source>
</reference>
<dbReference type="InterPro" id="IPR057271">
    <property type="entry name" value="YagK_YfjJ_C"/>
</dbReference>
<comment type="caution">
    <text evidence="2">The sequence shown here is derived from an EMBL/GenBank/DDBJ whole genome shotgun (WGS) entry which is preliminary data.</text>
</comment>
<name>A0AAE8QY39_9ENTR</name>
<gene>
    <name evidence="2" type="ORF">E0L16_06920</name>
</gene>
<evidence type="ECO:0000259" key="1">
    <source>
        <dbReference type="Pfam" id="PF11726"/>
    </source>
</evidence>
<sequence length="206" mass="23740">MTDSKFGPLNSGYMKRMTDVTNFATNAHARTAVFTFVLRLPEYRDNGDSTVCNPDLRPGLMERFKGALNARIATHQKRRKREENQVCPTELRNLWVREVGKSGKSHYHMAIFVNKDTFNGLGNYSKEGHNLGSYICEAWLSALGLLGYPEYRTLVSLNNTPHYLERLRVDRFGQQLLKLRSHLSYFAKEHTKSYNKEERSFGGSIR</sequence>
<feature type="domain" description="YagK/YfjJ C-terminal" evidence="1">
    <location>
        <begin position="26"/>
        <end position="204"/>
    </location>
</feature>
<evidence type="ECO:0000313" key="2">
    <source>
        <dbReference type="EMBL" id="TCB87887.1"/>
    </source>
</evidence>
<evidence type="ECO:0000313" key="3">
    <source>
        <dbReference type="Proteomes" id="UP000291623"/>
    </source>
</evidence>